<evidence type="ECO:0000256" key="10">
    <source>
        <dbReference type="SAM" id="MobiDB-lite"/>
    </source>
</evidence>
<feature type="compositionally biased region" description="Basic and acidic residues" evidence="10">
    <location>
        <begin position="509"/>
        <end position="519"/>
    </location>
</feature>
<feature type="compositionally biased region" description="Polar residues" evidence="10">
    <location>
        <begin position="556"/>
        <end position="578"/>
    </location>
</feature>
<keyword evidence="7" id="KW-0256">Endoplasmic reticulum</keyword>
<feature type="region of interest" description="Disordered" evidence="10">
    <location>
        <begin position="467"/>
        <end position="578"/>
    </location>
</feature>
<dbReference type="GO" id="GO:0005886">
    <property type="term" value="C:plasma membrane"/>
    <property type="evidence" value="ECO:0007669"/>
    <property type="project" value="UniProtKB-SubCell"/>
</dbReference>
<evidence type="ECO:0000256" key="7">
    <source>
        <dbReference type="ARBA" id="ARBA00022824"/>
    </source>
</evidence>
<dbReference type="AlphaFoldDB" id="A0A673C2V2"/>
<dbReference type="PANTHER" id="PTHR23085:SF17">
    <property type="entry name" value="JUNCTOPHILIN-3-LIKE"/>
    <property type="match status" value="1"/>
</dbReference>
<feature type="region of interest" description="Disordered" evidence="10">
    <location>
        <begin position="148"/>
        <end position="207"/>
    </location>
</feature>
<keyword evidence="6" id="KW-0677">Repeat</keyword>
<dbReference type="Proteomes" id="UP000472271">
    <property type="component" value="Chromosome 3"/>
</dbReference>
<dbReference type="GO" id="GO:0048167">
    <property type="term" value="P:regulation of synaptic plasticity"/>
    <property type="evidence" value="ECO:0007669"/>
    <property type="project" value="TreeGrafter"/>
</dbReference>
<dbReference type="SUPFAM" id="SSF82185">
    <property type="entry name" value="Histone H3 K4-specific methyltransferase SET7/9 N-terminal domain"/>
    <property type="match status" value="3"/>
</dbReference>
<dbReference type="SMART" id="SM00698">
    <property type="entry name" value="MORN"/>
    <property type="match status" value="5"/>
</dbReference>
<dbReference type="Ensembl" id="ENSSORT00005049510.1">
    <property type="protein sequence ID" value="ENSSORP00005048320.1"/>
    <property type="gene ID" value="ENSSORG00005022054.1"/>
</dbReference>
<evidence type="ECO:0000256" key="5">
    <source>
        <dbReference type="ARBA" id="ARBA00022692"/>
    </source>
</evidence>
<reference evidence="11" key="1">
    <citation type="submission" date="2019-06" db="EMBL/GenBank/DDBJ databases">
        <authorList>
            <consortium name="Wellcome Sanger Institute Data Sharing"/>
        </authorList>
    </citation>
    <scope>NUCLEOTIDE SEQUENCE [LARGE SCALE GENOMIC DNA]</scope>
</reference>
<keyword evidence="5" id="KW-0812">Transmembrane</keyword>
<proteinExistence type="inferred from homology"/>
<organism evidence="11 12">
    <name type="scientific">Sphaeramia orbicularis</name>
    <name type="common">orbiculate cardinalfish</name>
    <dbReference type="NCBI Taxonomy" id="375764"/>
    <lineage>
        <taxon>Eukaryota</taxon>
        <taxon>Metazoa</taxon>
        <taxon>Chordata</taxon>
        <taxon>Craniata</taxon>
        <taxon>Vertebrata</taxon>
        <taxon>Euteleostomi</taxon>
        <taxon>Actinopterygii</taxon>
        <taxon>Neopterygii</taxon>
        <taxon>Teleostei</taxon>
        <taxon>Neoteleostei</taxon>
        <taxon>Acanthomorphata</taxon>
        <taxon>Gobiaria</taxon>
        <taxon>Kurtiformes</taxon>
        <taxon>Apogonoidei</taxon>
        <taxon>Apogonidae</taxon>
        <taxon>Apogoninae</taxon>
        <taxon>Sphaeramia</taxon>
    </lineage>
</organism>
<evidence type="ECO:0000256" key="2">
    <source>
        <dbReference type="ARBA" id="ARBA00004202"/>
    </source>
</evidence>
<feature type="compositionally biased region" description="Basic and acidic residues" evidence="10">
    <location>
        <begin position="526"/>
        <end position="535"/>
    </location>
</feature>
<dbReference type="GO" id="GO:0030314">
    <property type="term" value="C:junctional membrane complex"/>
    <property type="evidence" value="ECO:0007669"/>
    <property type="project" value="InterPro"/>
</dbReference>
<dbReference type="InParanoid" id="A0A673C2V2"/>
<sequence length="743" mass="81048">MFDFDDGGSYCGGGRQGKAHGRGVCTGPQGQGEYAGAWSHGFEGTWAQGKRHGIGVESKGRWEYRGEWTQGFKGRYGQLESTASGARYEGTWSNGLQDGYGTETYSDGGTYQGQWLSGMRHGYGVRQSVPYGMAAVILFPLRTSINSLRSEHSHGPPMAEDGSAPTPTDGVAAGLAGSPVGRGGFALTAPSEAERQRKRKGRFRQSILSGLKLRRSESKSSLASQLSKQSSFCSEAGMSTVSSAASDIHSNASESEQGAPVDATVTEMYWAGNKRHGYGCTTFPDGTKEEGKYKQNVLVSGKRKNLIPLRASKIREKVDRAVEAAEEKAADIAKQKAEIAMSRMSHARGKAESAEGVAHKAMEECRLARIAAKELSPSFHIYGNGLECQRPKHQDGKDKDHEVISTGTDSPELCTPDTTPPVISPDLSPPTQKTHRPRNACFMRQSALDEQGGAEIQVLVEGRGLDLPRGGTNTWTDDMYPDRGGGCSSRSTTPSLLEETEGQINGHELTNHRARDKPLANHKSREHGPAYRTWEHSLSNQKPSKHVSSNHKSREYSSSNHKTWDHSSANHNTSSNYKPQVHFYPITRTTTCPITRLLSMLCPITSPKSISCPITPLRTTPSALSNHAHPKHPPLHSDHQLDWTTDGTLRWSPAHSRLPERDEERTSDYTVDMRLQSPDSQPSRVLESPGATAAGGRLLRSRGGGLRPVREGSVDSVQMLDNLNVGAELEEWPLHRDLTLSRP</sequence>
<dbReference type="InterPro" id="IPR017191">
    <property type="entry name" value="Junctophilin"/>
</dbReference>
<feature type="region of interest" description="Disordered" evidence="10">
    <location>
        <begin position="390"/>
        <end position="436"/>
    </location>
</feature>
<comment type="subcellular location">
    <subcellularLocation>
        <location evidence="2">Cell membrane</location>
        <topology evidence="2">Peripheral membrane protein</topology>
    </subcellularLocation>
    <subcellularLocation>
        <location evidence="1">Endoplasmic reticulum membrane</location>
        <topology evidence="1">Single-pass type IV membrane protein</topology>
    </subcellularLocation>
</comment>
<dbReference type="GO" id="GO:0005789">
    <property type="term" value="C:endoplasmic reticulum membrane"/>
    <property type="evidence" value="ECO:0007669"/>
    <property type="project" value="UniProtKB-SubCell"/>
</dbReference>
<dbReference type="PANTHER" id="PTHR23085">
    <property type="entry name" value="GH28348P"/>
    <property type="match status" value="1"/>
</dbReference>
<name>A0A673C2V2_9TELE</name>
<accession>A0A673C2V2</accession>
<dbReference type="Gene3D" id="2.20.110.10">
    <property type="entry name" value="Histone H3 K4-specific methyltransferase SET7/9 N-terminal domain"/>
    <property type="match status" value="1"/>
</dbReference>
<evidence type="ECO:0000256" key="6">
    <source>
        <dbReference type="ARBA" id="ARBA00022737"/>
    </source>
</evidence>
<reference evidence="11" key="2">
    <citation type="submission" date="2025-08" db="UniProtKB">
        <authorList>
            <consortium name="Ensembl"/>
        </authorList>
    </citation>
    <scope>IDENTIFICATION</scope>
</reference>
<feature type="region of interest" description="Disordered" evidence="10">
    <location>
        <begin position="674"/>
        <end position="710"/>
    </location>
</feature>
<evidence type="ECO:0000313" key="11">
    <source>
        <dbReference type="Ensembl" id="ENSSORP00005048320.1"/>
    </source>
</evidence>
<evidence type="ECO:0000256" key="3">
    <source>
        <dbReference type="ARBA" id="ARBA00008599"/>
    </source>
</evidence>
<feature type="compositionally biased region" description="Basic and acidic residues" evidence="10">
    <location>
        <begin position="390"/>
        <end position="403"/>
    </location>
</feature>
<dbReference type="FunFam" id="2.20.110.10:FF:000003">
    <property type="entry name" value="Junctophilin"/>
    <property type="match status" value="1"/>
</dbReference>
<dbReference type="InterPro" id="IPR003409">
    <property type="entry name" value="MORN"/>
</dbReference>
<comment type="similarity">
    <text evidence="3">Belongs to the junctophilin family.</text>
</comment>
<evidence type="ECO:0000256" key="8">
    <source>
        <dbReference type="ARBA" id="ARBA00022989"/>
    </source>
</evidence>
<dbReference type="Pfam" id="PF02493">
    <property type="entry name" value="MORN"/>
    <property type="match status" value="5"/>
</dbReference>
<keyword evidence="8" id="KW-1133">Transmembrane helix</keyword>
<keyword evidence="12" id="KW-1185">Reference proteome</keyword>
<keyword evidence="4" id="KW-1003">Cell membrane</keyword>
<keyword evidence="9" id="KW-0472">Membrane</keyword>
<evidence type="ECO:0000256" key="9">
    <source>
        <dbReference type="ARBA" id="ARBA00023136"/>
    </source>
</evidence>
<evidence type="ECO:0000313" key="12">
    <source>
        <dbReference type="Proteomes" id="UP000472271"/>
    </source>
</evidence>
<reference evidence="11" key="3">
    <citation type="submission" date="2025-09" db="UniProtKB">
        <authorList>
            <consortium name="Ensembl"/>
        </authorList>
    </citation>
    <scope>IDENTIFICATION</scope>
</reference>
<evidence type="ECO:0000256" key="4">
    <source>
        <dbReference type="ARBA" id="ARBA00022475"/>
    </source>
</evidence>
<protein>
    <submittedName>
        <fullName evidence="11">Si:ch211-146m13.3</fullName>
    </submittedName>
</protein>
<evidence type="ECO:0000256" key="1">
    <source>
        <dbReference type="ARBA" id="ARBA00004163"/>
    </source>
</evidence>